<dbReference type="SUPFAM" id="SSF52374">
    <property type="entry name" value="Nucleotidylyl transferase"/>
    <property type="match status" value="1"/>
</dbReference>
<dbReference type="InterPro" id="IPR049940">
    <property type="entry name" value="GluQ/Sye"/>
</dbReference>
<name>A0A1K2H690_9LACT</name>
<evidence type="ECO:0000256" key="2">
    <source>
        <dbReference type="ARBA" id="ARBA00007894"/>
    </source>
</evidence>
<evidence type="ECO:0000256" key="1">
    <source>
        <dbReference type="ARBA" id="ARBA00004496"/>
    </source>
</evidence>
<keyword evidence="8 11" id="KW-0648">Protein biosynthesis</keyword>
<evidence type="ECO:0000256" key="6">
    <source>
        <dbReference type="ARBA" id="ARBA00022741"/>
    </source>
</evidence>
<sequence>MTNKIRVRYAPSPTGLLHIGNARTALFNYLYARHHGGDFIIRIEDTDRKRHVEDGERSQLDNLRWLGIDWDESPETHEKYRQSERLSLYQTYIDALLASGKAYKSYKTEEEIAADREAQEAKGLPPVYISEYAGLTESEIAAYIAEREANGIEPTVRIKVPEGSIYKWHDIVKGDIEFEGKNIGGDWVIQKRDGYPTYNFAVVVDDHDMQISHVIRGDDHIANTPKQLMIYEALGWDAPEFGHMTLIINSETGKKLSKRDTNTLQFIEDYRKKGYLPEAVFNFIALLGWNPGGEEEIFSQTQLIDLFDENRLSKSPAAFDQKKLDWLDNDYIKHADLDKIFDMAKPFLATASRLDDKSKHLVELYQPQLKSIDEIVPLTDLFYAEFPSLSDAAKEVLATETAPIVIKAFKEKLEGLADADYVKDNIFPLIKEVQKETGIKGKNLFMPIRIAVSGEMHGPELPDTIYLLGKAKAVNHLAQFVK</sequence>
<reference evidence="14 17" key="1">
    <citation type="submission" date="2014-12" db="EMBL/GenBank/DDBJ databases">
        <title>Draft genome sequences of 10 type strains of Lactococcus.</title>
        <authorList>
            <person name="Sun Z."/>
            <person name="Zhong Z."/>
            <person name="Liu W."/>
            <person name="Zhang W."/>
            <person name="Zhang H."/>
        </authorList>
    </citation>
    <scope>NUCLEOTIDE SEQUENCE [LARGE SCALE GENOMIC DNA]</scope>
    <source>
        <strain evidence="14 17">DSM 22330</strain>
    </source>
</reference>
<dbReference type="STRING" id="1122154.SAMN02746068_00362"/>
<feature type="binding site" evidence="11">
    <location>
        <position position="258"/>
    </location>
    <ligand>
        <name>ATP</name>
        <dbReference type="ChEBI" id="CHEBI:30616"/>
    </ligand>
</feature>
<feature type="short sequence motif" description="'KMSKS' region" evidence="11">
    <location>
        <begin position="255"/>
        <end position="259"/>
    </location>
</feature>
<dbReference type="FunFam" id="1.10.10.350:FF:000002">
    <property type="entry name" value="Glutamate--tRNA ligase"/>
    <property type="match status" value="1"/>
</dbReference>
<comment type="subunit">
    <text evidence="3 11">Monomer.</text>
</comment>
<dbReference type="InterPro" id="IPR004527">
    <property type="entry name" value="Glu-tRNA-ligase_bac/mito"/>
</dbReference>
<accession>A0A1K2H690</accession>
<comment type="subcellular location">
    <subcellularLocation>
        <location evidence="1 11">Cytoplasm</location>
    </subcellularLocation>
</comment>
<dbReference type="GO" id="GO:0005524">
    <property type="term" value="F:ATP binding"/>
    <property type="evidence" value="ECO:0007669"/>
    <property type="project" value="UniProtKB-UniRule"/>
</dbReference>
<evidence type="ECO:0000256" key="7">
    <source>
        <dbReference type="ARBA" id="ARBA00022840"/>
    </source>
</evidence>
<dbReference type="InterPro" id="IPR020058">
    <property type="entry name" value="Glu/Gln-tRNA-synth_Ib_cat-dom"/>
</dbReference>
<dbReference type="GO" id="GO:0005829">
    <property type="term" value="C:cytosol"/>
    <property type="evidence" value="ECO:0007669"/>
    <property type="project" value="TreeGrafter"/>
</dbReference>
<dbReference type="Gene3D" id="1.10.10.350">
    <property type="match status" value="1"/>
</dbReference>
<proteinExistence type="inferred from homology"/>
<evidence type="ECO:0000259" key="12">
    <source>
        <dbReference type="Pfam" id="PF00749"/>
    </source>
</evidence>
<dbReference type="EC" id="6.1.1.17" evidence="11"/>
<feature type="domain" description="Aminoacyl-tRNA synthetase class I anticodon-binding" evidence="13">
    <location>
        <begin position="340"/>
        <end position="479"/>
    </location>
</feature>
<dbReference type="GO" id="GO:0006424">
    <property type="term" value="P:glutamyl-tRNA aminoacylation"/>
    <property type="evidence" value="ECO:0007669"/>
    <property type="project" value="UniProtKB-UniRule"/>
</dbReference>
<comment type="function">
    <text evidence="11">Catalyzes the attachment of glutamate to tRNA(Glu) in a two-step reaction: glutamate is first activated by ATP to form Glu-AMP and then transferred to the acceptor end of tRNA(Glu).</text>
</comment>
<evidence type="ECO:0000313" key="15">
    <source>
        <dbReference type="EMBL" id="SFZ71327.1"/>
    </source>
</evidence>
<dbReference type="InterPro" id="IPR045462">
    <property type="entry name" value="aa-tRNA-synth_I_cd-bd"/>
</dbReference>
<dbReference type="PROSITE" id="PS00178">
    <property type="entry name" value="AA_TRNA_LIGASE_I"/>
    <property type="match status" value="1"/>
</dbReference>
<keyword evidence="5 11" id="KW-0436">Ligase</keyword>
<dbReference type="PANTHER" id="PTHR43311">
    <property type="entry name" value="GLUTAMATE--TRNA LIGASE"/>
    <property type="match status" value="1"/>
</dbReference>
<dbReference type="InterPro" id="IPR001412">
    <property type="entry name" value="aa-tRNA-synth_I_CS"/>
</dbReference>
<keyword evidence="6 11" id="KW-0547">Nucleotide-binding</keyword>
<protein>
    <recommendedName>
        <fullName evidence="11">Glutamate--tRNA ligase</fullName>
        <ecNumber evidence="11">6.1.1.17</ecNumber>
    </recommendedName>
    <alternativeName>
        <fullName evidence="11">Glutamyl-tRNA synthetase</fullName>
        <shortName evidence="11">GluRS</shortName>
    </alternativeName>
</protein>
<keyword evidence="17" id="KW-1185">Reference proteome</keyword>
<dbReference type="RefSeq" id="WP_072353440.1">
    <property type="nucleotide sequence ID" value="NZ_FPKS01000002.1"/>
</dbReference>
<dbReference type="EMBL" id="FPKS01000002">
    <property type="protein sequence ID" value="SFZ71327.1"/>
    <property type="molecule type" value="Genomic_DNA"/>
</dbReference>
<evidence type="ECO:0000256" key="3">
    <source>
        <dbReference type="ARBA" id="ARBA00011245"/>
    </source>
</evidence>
<dbReference type="PANTHER" id="PTHR43311:SF2">
    <property type="entry name" value="GLUTAMATE--TRNA LIGASE, MITOCHONDRIAL-RELATED"/>
    <property type="match status" value="1"/>
</dbReference>
<evidence type="ECO:0000256" key="8">
    <source>
        <dbReference type="ARBA" id="ARBA00022917"/>
    </source>
</evidence>
<dbReference type="InterPro" id="IPR008925">
    <property type="entry name" value="aa_tRNA-synth_I_cd-bd_sf"/>
</dbReference>
<dbReference type="GO" id="GO:0000049">
    <property type="term" value="F:tRNA binding"/>
    <property type="evidence" value="ECO:0007669"/>
    <property type="project" value="InterPro"/>
</dbReference>
<dbReference type="InterPro" id="IPR033910">
    <property type="entry name" value="GluRS_core"/>
</dbReference>
<dbReference type="GO" id="GO:0004818">
    <property type="term" value="F:glutamate-tRNA ligase activity"/>
    <property type="evidence" value="ECO:0007669"/>
    <property type="project" value="UniProtKB-UniRule"/>
</dbReference>
<evidence type="ECO:0000256" key="5">
    <source>
        <dbReference type="ARBA" id="ARBA00022598"/>
    </source>
</evidence>
<evidence type="ECO:0000256" key="11">
    <source>
        <dbReference type="HAMAP-Rule" id="MF_00022"/>
    </source>
</evidence>
<keyword evidence="9 11" id="KW-0030">Aminoacyl-tRNA synthetase</keyword>
<dbReference type="SUPFAM" id="SSF48163">
    <property type="entry name" value="An anticodon-binding domain of class I aminoacyl-tRNA synthetases"/>
    <property type="match status" value="1"/>
</dbReference>
<keyword evidence="7 11" id="KW-0067">ATP-binding</keyword>
<dbReference type="OrthoDB" id="9807503at2"/>
<dbReference type="Proteomes" id="UP000185655">
    <property type="component" value="Unassembled WGS sequence"/>
</dbReference>
<dbReference type="NCBIfam" id="TIGR00464">
    <property type="entry name" value="gltX_bact"/>
    <property type="match status" value="1"/>
</dbReference>
<gene>
    <name evidence="11" type="primary">gltX</name>
    <name evidence="14" type="ORF">RR45_GL000821</name>
    <name evidence="15" type="ORF">SAMN02746068_00362</name>
</gene>
<keyword evidence="4 11" id="KW-0963">Cytoplasm</keyword>
<evidence type="ECO:0000313" key="17">
    <source>
        <dbReference type="Proteomes" id="UP000218979"/>
    </source>
</evidence>
<dbReference type="InterPro" id="IPR000924">
    <property type="entry name" value="Glu/Gln-tRNA-synth"/>
</dbReference>
<feature type="domain" description="Glutamyl/glutaminyl-tRNA synthetase class Ib catalytic" evidence="12">
    <location>
        <begin position="4"/>
        <end position="326"/>
    </location>
</feature>
<evidence type="ECO:0000259" key="13">
    <source>
        <dbReference type="Pfam" id="PF19269"/>
    </source>
</evidence>
<evidence type="ECO:0000256" key="10">
    <source>
        <dbReference type="ARBA" id="ARBA00048351"/>
    </source>
</evidence>
<dbReference type="Proteomes" id="UP000218979">
    <property type="component" value="Unassembled WGS sequence"/>
</dbReference>
<dbReference type="InterPro" id="IPR020751">
    <property type="entry name" value="aa-tRNA-synth_I_codon-bd_sub2"/>
</dbReference>
<dbReference type="InterPro" id="IPR014729">
    <property type="entry name" value="Rossmann-like_a/b/a_fold"/>
</dbReference>
<dbReference type="AlphaFoldDB" id="A0A1K2H690"/>
<evidence type="ECO:0000313" key="14">
    <source>
        <dbReference type="EMBL" id="PCS04506.1"/>
    </source>
</evidence>
<evidence type="ECO:0000256" key="4">
    <source>
        <dbReference type="ARBA" id="ARBA00022490"/>
    </source>
</evidence>
<dbReference type="GO" id="GO:0008270">
    <property type="term" value="F:zinc ion binding"/>
    <property type="evidence" value="ECO:0007669"/>
    <property type="project" value="InterPro"/>
</dbReference>
<reference evidence="15 16" key="2">
    <citation type="submission" date="2016-11" db="EMBL/GenBank/DDBJ databases">
        <authorList>
            <person name="Jaros S."/>
            <person name="Januszkiewicz K."/>
            <person name="Wedrychowicz H."/>
        </authorList>
    </citation>
    <scope>NUCLEOTIDE SEQUENCE [LARGE SCALE GENOMIC DNA]</scope>
    <source>
        <strain evidence="15 16">DSM 22330</strain>
    </source>
</reference>
<dbReference type="Pfam" id="PF19269">
    <property type="entry name" value="Anticodon_2"/>
    <property type="match status" value="1"/>
</dbReference>
<evidence type="ECO:0000256" key="9">
    <source>
        <dbReference type="ARBA" id="ARBA00023146"/>
    </source>
</evidence>
<dbReference type="FunFam" id="3.40.50.620:FF:000007">
    <property type="entry name" value="Glutamate--tRNA ligase"/>
    <property type="match status" value="1"/>
</dbReference>
<organism evidence="15 16">
    <name type="scientific">Pseudolactococcus chungangensis CAU 28 = DSM 22330</name>
    <dbReference type="NCBI Taxonomy" id="1122154"/>
    <lineage>
        <taxon>Bacteria</taxon>
        <taxon>Bacillati</taxon>
        <taxon>Bacillota</taxon>
        <taxon>Bacilli</taxon>
        <taxon>Lactobacillales</taxon>
        <taxon>Streptococcaceae</taxon>
        <taxon>Pseudolactococcus</taxon>
    </lineage>
</organism>
<dbReference type="PRINTS" id="PR00987">
    <property type="entry name" value="TRNASYNTHGLU"/>
</dbReference>
<dbReference type="EMBL" id="JXJT01000002">
    <property type="protein sequence ID" value="PCS04506.1"/>
    <property type="molecule type" value="Genomic_DNA"/>
</dbReference>
<feature type="short sequence motif" description="'HIGH' region" evidence="11">
    <location>
        <begin position="11"/>
        <end position="21"/>
    </location>
</feature>
<dbReference type="HAMAP" id="MF_00022">
    <property type="entry name" value="Glu_tRNA_synth_type1"/>
    <property type="match status" value="1"/>
</dbReference>
<dbReference type="Pfam" id="PF00749">
    <property type="entry name" value="tRNA-synt_1c"/>
    <property type="match status" value="1"/>
</dbReference>
<dbReference type="Gene3D" id="3.40.50.620">
    <property type="entry name" value="HUPs"/>
    <property type="match status" value="1"/>
</dbReference>
<comment type="catalytic activity">
    <reaction evidence="10 11">
        <text>tRNA(Glu) + L-glutamate + ATP = L-glutamyl-tRNA(Glu) + AMP + diphosphate</text>
        <dbReference type="Rhea" id="RHEA:23540"/>
        <dbReference type="Rhea" id="RHEA-COMP:9663"/>
        <dbReference type="Rhea" id="RHEA-COMP:9680"/>
        <dbReference type="ChEBI" id="CHEBI:29985"/>
        <dbReference type="ChEBI" id="CHEBI:30616"/>
        <dbReference type="ChEBI" id="CHEBI:33019"/>
        <dbReference type="ChEBI" id="CHEBI:78442"/>
        <dbReference type="ChEBI" id="CHEBI:78520"/>
        <dbReference type="ChEBI" id="CHEBI:456215"/>
        <dbReference type="EC" id="6.1.1.17"/>
    </reaction>
</comment>
<evidence type="ECO:0000313" key="16">
    <source>
        <dbReference type="Proteomes" id="UP000185655"/>
    </source>
</evidence>
<comment type="caution">
    <text evidence="11">Lacks conserved residue(s) required for the propagation of feature annotation.</text>
</comment>
<comment type="similarity">
    <text evidence="2 11">Belongs to the class-I aminoacyl-tRNA synthetase family. Glutamate--tRNA ligase type 1 subfamily.</text>
</comment>
<dbReference type="CDD" id="cd00808">
    <property type="entry name" value="GluRS_core"/>
    <property type="match status" value="1"/>
</dbReference>